<reference evidence="2 3" key="1">
    <citation type="submission" date="2019-10" db="EMBL/GenBank/DDBJ databases">
        <title>Whole genome shotgun sequence of Acrocarpospora corrugata NBRC 13972.</title>
        <authorList>
            <person name="Ichikawa N."/>
            <person name="Kimura A."/>
            <person name="Kitahashi Y."/>
            <person name="Komaki H."/>
            <person name="Oguchi A."/>
        </authorList>
    </citation>
    <scope>NUCLEOTIDE SEQUENCE [LARGE SCALE GENOMIC DNA]</scope>
    <source>
        <strain evidence="2 3">NBRC 13972</strain>
    </source>
</reference>
<gene>
    <name evidence="2" type="ORF">Acor_24780</name>
</gene>
<protein>
    <submittedName>
        <fullName evidence="2">Sulfotransferase family protein</fullName>
    </submittedName>
</protein>
<evidence type="ECO:0000256" key="1">
    <source>
        <dbReference type="ARBA" id="ARBA00022679"/>
    </source>
</evidence>
<organism evidence="2 3">
    <name type="scientific">Acrocarpospora corrugata</name>
    <dbReference type="NCBI Taxonomy" id="35763"/>
    <lineage>
        <taxon>Bacteria</taxon>
        <taxon>Bacillati</taxon>
        <taxon>Actinomycetota</taxon>
        <taxon>Actinomycetes</taxon>
        <taxon>Streptosporangiales</taxon>
        <taxon>Streptosporangiaceae</taxon>
        <taxon>Acrocarpospora</taxon>
    </lineage>
</organism>
<dbReference type="InterPro" id="IPR027417">
    <property type="entry name" value="P-loop_NTPase"/>
</dbReference>
<sequence>MNWKHKVNSTLKDLTGYTIKRSVLIPPPPPVAPPVVSTRAPGDVVRPPADPAVDRLLSEPVFVLSSVRSGSTLLRVMLNCHSQIHAPHELHIRRLAVDLPTEPLRQAMDALGHSQSDIEHILWDRMLHRELVKSGKKILVEKTPSNVFAWKRILTCWPDARIIFLIRHPMSIAQSWHEADPERRPMEEALRHTLNYMTYLEEARQRLPGLTVRYESLTESPATELGRICEFLGAGWEPGMLQYGDRGEEFVKGIGDWREKIRSGTVQHGRPLPAAEDVPEILHDMCRTWNYL</sequence>
<dbReference type="PANTHER" id="PTHR12788">
    <property type="entry name" value="PROTEIN-TYROSINE SULFOTRANSFERASE 2"/>
    <property type="match status" value="1"/>
</dbReference>
<dbReference type="AlphaFoldDB" id="A0A5M3VV83"/>
<comment type="caution">
    <text evidence="2">The sequence shown here is derived from an EMBL/GenBank/DDBJ whole genome shotgun (WGS) entry which is preliminary data.</text>
</comment>
<proteinExistence type="predicted"/>
<accession>A0A5M3VV83</accession>
<keyword evidence="3" id="KW-1185">Reference proteome</keyword>
<dbReference type="PANTHER" id="PTHR12788:SF10">
    <property type="entry name" value="PROTEIN-TYROSINE SULFOTRANSFERASE"/>
    <property type="match status" value="1"/>
</dbReference>
<dbReference type="SUPFAM" id="SSF52540">
    <property type="entry name" value="P-loop containing nucleoside triphosphate hydrolases"/>
    <property type="match status" value="1"/>
</dbReference>
<dbReference type="OrthoDB" id="9777890at2"/>
<evidence type="ECO:0000313" key="2">
    <source>
        <dbReference type="EMBL" id="GES00414.1"/>
    </source>
</evidence>
<evidence type="ECO:0000313" key="3">
    <source>
        <dbReference type="Proteomes" id="UP000334990"/>
    </source>
</evidence>
<keyword evidence="1 2" id="KW-0808">Transferase</keyword>
<dbReference type="GO" id="GO:0008476">
    <property type="term" value="F:protein-tyrosine sulfotransferase activity"/>
    <property type="evidence" value="ECO:0007669"/>
    <property type="project" value="InterPro"/>
</dbReference>
<dbReference type="InterPro" id="IPR026634">
    <property type="entry name" value="TPST-like"/>
</dbReference>
<name>A0A5M3VV83_9ACTN</name>
<dbReference type="Proteomes" id="UP000334990">
    <property type="component" value="Unassembled WGS sequence"/>
</dbReference>
<dbReference type="Pfam" id="PF13469">
    <property type="entry name" value="Sulfotransfer_3"/>
    <property type="match status" value="1"/>
</dbReference>
<dbReference type="RefSeq" id="WP_155336751.1">
    <property type="nucleotide sequence ID" value="NZ_BAAABN010000033.1"/>
</dbReference>
<dbReference type="Gene3D" id="3.40.50.300">
    <property type="entry name" value="P-loop containing nucleotide triphosphate hydrolases"/>
    <property type="match status" value="1"/>
</dbReference>
<dbReference type="EMBL" id="BLAD01000044">
    <property type="protein sequence ID" value="GES00414.1"/>
    <property type="molecule type" value="Genomic_DNA"/>
</dbReference>